<accession>A0A0D0CIU8</accession>
<protein>
    <submittedName>
        <fullName evidence="1">Uncharacterized protein</fullName>
    </submittedName>
</protein>
<sequence length="321" mass="36093">MPQLKKLDLGYLGVSSIGELFALNCWWDNLTELVFYSTTTITGRRFHFGPMELLAILERTPQLRLCRADVAINEPFHFPHSHNKLKLKYLHTMILAPKRGTQSFPDGGSVQAVSRAICALTNFPSLHTISISTGFDSYLKMQDVLFPSPLQNLMHLRLEILLSPQSLAKWLISASNLTILEITDLGYMPPSTNRAVSVLKNHHLANLCSAQSPANVCPHLTTFRFQSLRTNRLSSLPSNVFLDFLERKRWPAAPSQISRLEVCDLILSGPDEGTAPAIESVERWKKLHQDGLKLSVHYHTYYDSGSLVASKERDSPEECLP</sequence>
<evidence type="ECO:0000313" key="1">
    <source>
        <dbReference type="EMBL" id="KIK62614.1"/>
    </source>
</evidence>
<organism evidence="1 2">
    <name type="scientific">Collybiopsis luxurians FD-317 M1</name>
    <dbReference type="NCBI Taxonomy" id="944289"/>
    <lineage>
        <taxon>Eukaryota</taxon>
        <taxon>Fungi</taxon>
        <taxon>Dikarya</taxon>
        <taxon>Basidiomycota</taxon>
        <taxon>Agaricomycotina</taxon>
        <taxon>Agaricomycetes</taxon>
        <taxon>Agaricomycetidae</taxon>
        <taxon>Agaricales</taxon>
        <taxon>Marasmiineae</taxon>
        <taxon>Omphalotaceae</taxon>
        <taxon>Collybiopsis</taxon>
        <taxon>Collybiopsis luxurians</taxon>
    </lineage>
</organism>
<evidence type="ECO:0000313" key="2">
    <source>
        <dbReference type="Proteomes" id="UP000053593"/>
    </source>
</evidence>
<dbReference type="AlphaFoldDB" id="A0A0D0CIU8"/>
<dbReference type="Proteomes" id="UP000053593">
    <property type="component" value="Unassembled WGS sequence"/>
</dbReference>
<name>A0A0D0CIU8_9AGAR</name>
<dbReference type="HOGENOM" id="CLU_866134_0_0_1"/>
<reference evidence="1 2" key="1">
    <citation type="submission" date="2014-04" db="EMBL/GenBank/DDBJ databases">
        <title>Evolutionary Origins and Diversification of the Mycorrhizal Mutualists.</title>
        <authorList>
            <consortium name="DOE Joint Genome Institute"/>
            <consortium name="Mycorrhizal Genomics Consortium"/>
            <person name="Kohler A."/>
            <person name="Kuo A."/>
            <person name="Nagy L.G."/>
            <person name="Floudas D."/>
            <person name="Copeland A."/>
            <person name="Barry K.W."/>
            <person name="Cichocki N."/>
            <person name="Veneault-Fourrey C."/>
            <person name="LaButti K."/>
            <person name="Lindquist E.A."/>
            <person name="Lipzen A."/>
            <person name="Lundell T."/>
            <person name="Morin E."/>
            <person name="Murat C."/>
            <person name="Riley R."/>
            <person name="Ohm R."/>
            <person name="Sun H."/>
            <person name="Tunlid A."/>
            <person name="Henrissat B."/>
            <person name="Grigoriev I.V."/>
            <person name="Hibbett D.S."/>
            <person name="Martin F."/>
        </authorList>
    </citation>
    <scope>NUCLEOTIDE SEQUENCE [LARGE SCALE GENOMIC DNA]</scope>
    <source>
        <strain evidence="1 2">FD-317 M1</strain>
    </source>
</reference>
<gene>
    <name evidence="1" type="ORF">GYMLUDRAFT_260304</name>
</gene>
<dbReference type="EMBL" id="KN834767">
    <property type="protein sequence ID" value="KIK62614.1"/>
    <property type="molecule type" value="Genomic_DNA"/>
</dbReference>
<keyword evidence="2" id="KW-1185">Reference proteome</keyword>
<proteinExistence type="predicted"/>